<keyword evidence="4 11" id="KW-0812">Transmembrane</keyword>
<evidence type="ECO:0000313" key="13">
    <source>
        <dbReference type="Proteomes" id="UP000654370"/>
    </source>
</evidence>
<feature type="compositionally biased region" description="Basic and acidic residues" evidence="10">
    <location>
        <begin position="128"/>
        <end position="149"/>
    </location>
</feature>
<keyword evidence="7" id="KW-0653">Protein transport</keyword>
<evidence type="ECO:0000256" key="7">
    <source>
        <dbReference type="ARBA" id="ARBA00022927"/>
    </source>
</evidence>
<dbReference type="Pfam" id="PF09753">
    <property type="entry name" value="Use1"/>
    <property type="match status" value="1"/>
</dbReference>
<protein>
    <recommendedName>
        <fullName evidence="14">Vesicle transport protein USE1</fullName>
    </recommendedName>
</protein>
<feature type="region of interest" description="Disordered" evidence="10">
    <location>
        <begin position="128"/>
        <end position="198"/>
    </location>
</feature>
<evidence type="ECO:0000256" key="1">
    <source>
        <dbReference type="ARBA" id="ARBA00004163"/>
    </source>
</evidence>
<dbReference type="GO" id="GO:0005789">
    <property type="term" value="C:endoplasmic reticulum membrane"/>
    <property type="evidence" value="ECO:0007669"/>
    <property type="project" value="UniProtKB-SubCell"/>
</dbReference>
<dbReference type="GO" id="GO:0006890">
    <property type="term" value="P:retrograde vesicle-mediated transport, Golgi to endoplasmic reticulum"/>
    <property type="evidence" value="ECO:0007669"/>
    <property type="project" value="TreeGrafter"/>
</dbReference>
<comment type="subcellular location">
    <subcellularLocation>
        <location evidence="1">Endoplasmic reticulum membrane</location>
        <topology evidence="1">Single-pass type IV membrane protein</topology>
    </subcellularLocation>
</comment>
<name>A0A8H7PF15_MORIS</name>
<gene>
    <name evidence="12" type="ORF">INT43_000057</name>
</gene>
<keyword evidence="8 11" id="KW-1133">Transmembrane helix</keyword>
<evidence type="ECO:0000313" key="12">
    <source>
        <dbReference type="EMBL" id="KAG2172710.1"/>
    </source>
</evidence>
<sequence>MPTVTNSQAIKEERNLQRLITKCKTRVDQGNIDTWSASDKSKFVQYIKYAQTMSDSIKKERGSISPQLISAIQELCSYIEQDSMNITIDKGVVQAQAGAASVIATISEVCHHEDEKQLQVQELEELADGKENISNEEKNDMVDQEEKTEYTASHSNDNLRELTPENVKEDEAMDEKAELRQRRPPPVSSRSSQPHEEETVQIEHVLQHHRQLQEELTTDLGRMAAQLKSNSLAFGDYLEKDDRILRDAQDAVASNLDRLRKEKVRLDRHNRKSWGTTFMTCGVFLFVSLMFVMVFFTIKFLPKAR</sequence>
<dbReference type="InterPro" id="IPR019150">
    <property type="entry name" value="Vesicle_transport_protein_Use1"/>
</dbReference>
<evidence type="ECO:0000256" key="9">
    <source>
        <dbReference type="ARBA" id="ARBA00023136"/>
    </source>
</evidence>
<feature type="compositionally biased region" description="Basic and acidic residues" evidence="10">
    <location>
        <begin position="157"/>
        <end position="181"/>
    </location>
</feature>
<evidence type="ECO:0000256" key="8">
    <source>
        <dbReference type="ARBA" id="ARBA00022989"/>
    </source>
</evidence>
<dbReference type="Proteomes" id="UP000654370">
    <property type="component" value="Unassembled WGS sequence"/>
</dbReference>
<dbReference type="GO" id="GO:0031201">
    <property type="term" value="C:SNARE complex"/>
    <property type="evidence" value="ECO:0007669"/>
    <property type="project" value="TreeGrafter"/>
</dbReference>
<comment type="similarity">
    <text evidence="2">Belongs to the USE1 family.</text>
</comment>
<feature type="transmembrane region" description="Helical" evidence="11">
    <location>
        <begin position="274"/>
        <end position="298"/>
    </location>
</feature>
<dbReference type="GO" id="GO:0005484">
    <property type="term" value="F:SNAP receptor activity"/>
    <property type="evidence" value="ECO:0007669"/>
    <property type="project" value="TreeGrafter"/>
</dbReference>
<keyword evidence="3" id="KW-0813">Transport</keyword>
<dbReference type="EMBL" id="JAEPQZ010000016">
    <property type="protein sequence ID" value="KAG2172710.1"/>
    <property type="molecule type" value="Genomic_DNA"/>
</dbReference>
<evidence type="ECO:0000256" key="10">
    <source>
        <dbReference type="SAM" id="MobiDB-lite"/>
    </source>
</evidence>
<evidence type="ECO:0000256" key="2">
    <source>
        <dbReference type="ARBA" id="ARBA00007891"/>
    </source>
</evidence>
<dbReference type="AlphaFoldDB" id="A0A8H7PF15"/>
<evidence type="ECO:0000256" key="6">
    <source>
        <dbReference type="ARBA" id="ARBA00022892"/>
    </source>
</evidence>
<dbReference type="GO" id="GO:0015031">
    <property type="term" value="P:protein transport"/>
    <property type="evidence" value="ECO:0007669"/>
    <property type="project" value="UniProtKB-KW"/>
</dbReference>
<keyword evidence="9 11" id="KW-0472">Membrane</keyword>
<keyword evidence="5" id="KW-0256">Endoplasmic reticulum</keyword>
<evidence type="ECO:0000256" key="11">
    <source>
        <dbReference type="SAM" id="Phobius"/>
    </source>
</evidence>
<proteinExistence type="inferred from homology"/>
<organism evidence="12 13">
    <name type="scientific">Mortierella isabellina</name>
    <name type="common">Filamentous fungus</name>
    <name type="synonym">Umbelopsis isabellina</name>
    <dbReference type="NCBI Taxonomy" id="91625"/>
    <lineage>
        <taxon>Eukaryota</taxon>
        <taxon>Fungi</taxon>
        <taxon>Fungi incertae sedis</taxon>
        <taxon>Mucoromycota</taxon>
        <taxon>Mucoromycotina</taxon>
        <taxon>Umbelopsidomycetes</taxon>
        <taxon>Umbelopsidales</taxon>
        <taxon>Umbelopsidaceae</taxon>
        <taxon>Umbelopsis</taxon>
    </lineage>
</organism>
<keyword evidence="13" id="KW-1185">Reference proteome</keyword>
<dbReference type="PANTHER" id="PTHR13050">
    <property type="entry name" value="USE1-LIKE PROTEIN"/>
    <property type="match status" value="1"/>
</dbReference>
<accession>A0A8H7PF15</accession>
<dbReference type="OrthoDB" id="4506189at2759"/>
<evidence type="ECO:0008006" key="14">
    <source>
        <dbReference type="Google" id="ProtNLM"/>
    </source>
</evidence>
<reference evidence="12" key="1">
    <citation type="submission" date="2020-12" db="EMBL/GenBank/DDBJ databases">
        <title>Metabolic potential, ecology and presence of endohyphal bacteria is reflected in genomic diversity of Mucoromycotina.</title>
        <authorList>
            <person name="Muszewska A."/>
            <person name="Okrasinska A."/>
            <person name="Steczkiewicz K."/>
            <person name="Drgas O."/>
            <person name="Orlowska M."/>
            <person name="Perlinska-Lenart U."/>
            <person name="Aleksandrzak-Piekarczyk T."/>
            <person name="Szatraj K."/>
            <person name="Zielenkiewicz U."/>
            <person name="Pilsyk S."/>
            <person name="Malc E."/>
            <person name="Mieczkowski P."/>
            <person name="Kruszewska J.S."/>
            <person name="Biernat P."/>
            <person name="Pawlowska J."/>
        </authorList>
    </citation>
    <scope>NUCLEOTIDE SEQUENCE</scope>
    <source>
        <strain evidence="12">WA0000067209</strain>
    </source>
</reference>
<dbReference type="PANTHER" id="PTHR13050:SF7">
    <property type="entry name" value="VESICLE TRANSPORT PROTEIN USE1"/>
    <property type="match status" value="1"/>
</dbReference>
<evidence type="ECO:0000256" key="3">
    <source>
        <dbReference type="ARBA" id="ARBA00022448"/>
    </source>
</evidence>
<comment type="caution">
    <text evidence="12">The sequence shown here is derived from an EMBL/GenBank/DDBJ whole genome shotgun (WGS) entry which is preliminary data.</text>
</comment>
<keyword evidence="6" id="KW-0931">ER-Golgi transport</keyword>
<evidence type="ECO:0000256" key="5">
    <source>
        <dbReference type="ARBA" id="ARBA00022824"/>
    </source>
</evidence>
<dbReference type="CDD" id="cd15860">
    <property type="entry name" value="SNARE_USE1"/>
    <property type="match status" value="1"/>
</dbReference>
<evidence type="ECO:0000256" key="4">
    <source>
        <dbReference type="ARBA" id="ARBA00022692"/>
    </source>
</evidence>